<keyword evidence="5 6" id="KW-0378">Hydrolase</keyword>
<evidence type="ECO:0000256" key="5">
    <source>
        <dbReference type="ARBA" id="ARBA00022801"/>
    </source>
</evidence>
<keyword evidence="10" id="KW-1185">Reference proteome</keyword>
<dbReference type="PRINTS" id="PR00727">
    <property type="entry name" value="LEADERPTASE"/>
</dbReference>
<evidence type="ECO:0000256" key="4">
    <source>
        <dbReference type="ARBA" id="ARBA00019232"/>
    </source>
</evidence>
<gene>
    <name evidence="9" type="primary">lepB</name>
    <name evidence="9" type="ORF">GTZ99_07855</name>
</gene>
<feature type="compositionally biased region" description="Polar residues" evidence="7">
    <location>
        <begin position="291"/>
        <end position="301"/>
    </location>
</feature>
<dbReference type="PANTHER" id="PTHR43390">
    <property type="entry name" value="SIGNAL PEPTIDASE I"/>
    <property type="match status" value="1"/>
</dbReference>
<evidence type="ECO:0000256" key="2">
    <source>
        <dbReference type="ARBA" id="ARBA00009370"/>
    </source>
</evidence>
<reference evidence="10" key="1">
    <citation type="submission" date="2020-01" db="EMBL/GenBank/DDBJ databases">
        <title>Sphingomonas sp. strain CSW-10.</title>
        <authorList>
            <person name="Chen W.-M."/>
        </authorList>
    </citation>
    <scope>NUCLEOTIDE SEQUENCE [LARGE SCALE GENOMIC DNA]</scope>
    <source>
        <strain evidence="10">FSY-8</strain>
    </source>
</reference>
<evidence type="ECO:0000256" key="7">
    <source>
        <dbReference type="SAM" id="MobiDB-lite"/>
    </source>
</evidence>
<evidence type="ECO:0000256" key="6">
    <source>
        <dbReference type="RuleBase" id="RU362042"/>
    </source>
</evidence>
<dbReference type="GO" id="GO:0009003">
    <property type="term" value="F:signal peptidase activity"/>
    <property type="evidence" value="ECO:0007669"/>
    <property type="project" value="UniProtKB-EC"/>
</dbReference>
<dbReference type="RefSeq" id="WP_161717766.1">
    <property type="nucleotide sequence ID" value="NZ_JAAAPO010000003.1"/>
</dbReference>
<evidence type="ECO:0000256" key="1">
    <source>
        <dbReference type="ARBA" id="ARBA00000677"/>
    </source>
</evidence>
<dbReference type="InterPro" id="IPR036286">
    <property type="entry name" value="LexA/Signal_pep-like_sf"/>
</dbReference>
<dbReference type="Proteomes" id="UP000753724">
    <property type="component" value="Unassembled WGS sequence"/>
</dbReference>
<evidence type="ECO:0000256" key="3">
    <source>
        <dbReference type="ARBA" id="ARBA00013208"/>
    </source>
</evidence>
<dbReference type="InterPro" id="IPR000223">
    <property type="entry name" value="Pept_S26A_signal_pept_1"/>
</dbReference>
<organism evidence="9 10">
    <name type="scientific">Novosphingobium ovatum</name>
    <dbReference type="NCBI Taxonomy" id="1908523"/>
    <lineage>
        <taxon>Bacteria</taxon>
        <taxon>Pseudomonadati</taxon>
        <taxon>Pseudomonadota</taxon>
        <taxon>Alphaproteobacteria</taxon>
        <taxon>Sphingomonadales</taxon>
        <taxon>Sphingomonadaceae</taxon>
        <taxon>Novosphingobium</taxon>
    </lineage>
</organism>
<dbReference type="EC" id="3.4.21.89" evidence="3 6"/>
<comment type="catalytic activity">
    <reaction evidence="1 6">
        <text>Cleavage of hydrophobic, N-terminal signal or leader sequences from secreted and periplasmic proteins.</text>
        <dbReference type="EC" id="3.4.21.89"/>
    </reaction>
</comment>
<feature type="region of interest" description="Disordered" evidence="7">
    <location>
        <begin position="287"/>
        <end position="307"/>
    </location>
</feature>
<dbReference type="CDD" id="cd06530">
    <property type="entry name" value="S26_SPase_I"/>
    <property type="match status" value="1"/>
</dbReference>
<feature type="domain" description="Peptidase S26" evidence="8">
    <location>
        <begin position="27"/>
        <end position="255"/>
    </location>
</feature>
<evidence type="ECO:0000259" key="8">
    <source>
        <dbReference type="Pfam" id="PF10502"/>
    </source>
</evidence>
<dbReference type="PANTHER" id="PTHR43390:SF1">
    <property type="entry name" value="CHLOROPLAST PROCESSING PEPTIDASE"/>
    <property type="match status" value="1"/>
</dbReference>
<sequence>MNAPADATLTAAPHDRINWWAEARGLIGMLLAVVTFHSMVAKPFYIPSASMVPGLWVGDHLLVSKYAYGWNWASPSFHILPRAGWRVMGRVPEYGDIVITVPRDRPTEDYIKRVVALPGDRIAVRHGQIVLNGRPVPQSVEPPVQVPLDGLARGAGAMPCSGYRYMGMLMRKPSGATVCEIPVLRETMPNGATYLVADTHDGRADDRPEIRIPAGHVFLMGDNRGDSADSRFSLADNGLGGPVALSDIGGRAEFVTHSFNDSTSWNPLSWWRGLRSGRAWRTLRPALDLGQTASPEPTTSRIADRTP</sequence>
<dbReference type="Gene3D" id="2.10.109.10">
    <property type="entry name" value="Umud Fragment, subunit A"/>
    <property type="match status" value="1"/>
</dbReference>
<accession>A0ABW9XDB6</accession>
<keyword evidence="6" id="KW-0645">Protease</keyword>
<evidence type="ECO:0000313" key="10">
    <source>
        <dbReference type="Proteomes" id="UP000753724"/>
    </source>
</evidence>
<dbReference type="SUPFAM" id="SSF51306">
    <property type="entry name" value="LexA/Signal peptidase"/>
    <property type="match status" value="1"/>
</dbReference>
<comment type="similarity">
    <text evidence="2 6">Belongs to the peptidase S26 family.</text>
</comment>
<dbReference type="InterPro" id="IPR019533">
    <property type="entry name" value="Peptidase_S26"/>
</dbReference>
<protein>
    <recommendedName>
        <fullName evidence="4 6">Signal peptidase I</fullName>
        <ecNumber evidence="3 6">3.4.21.89</ecNumber>
    </recommendedName>
</protein>
<evidence type="ECO:0000313" key="9">
    <source>
        <dbReference type="EMBL" id="NBC36467.1"/>
    </source>
</evidence>
<dbReference type="NCBIfam" id="TIGR02227">
    <property type="entry name" value="sigpep_I_bact"/>
    <property type="match status" value="1"/>
</dbReference>
<dbReference type="EMBL" id="JAAAPO010000003">
    <property type="protein sequence ID" value="NBC36467.1"/>
    <property type="molecule type" value="Genomic_DNA"/>
</dbReference>
<comment type="caution">
    <text evidence="9">The sequence shown here is derived from an EMBL/GenBank/DDBJ whole genome shotgun (WGS) entry which is preliminary data.</text>
</comment>
<dbReference type="InterPro" id="IPR019757">
    <property type="entry name" value="Pept_S26A_signal_pept_1_Lys-AS"/>
</dbReference>
<proteinExistence type="inferred from homology"/>
<comment type="subcellular location">
    <subcellularLocation>
        <location evidence="6">Membrane</location>
        <topology evidence="6">Single-pass type II membrane protein</topology>
    </subcellularLocation>
</comment>
<name>A0ABW9XDB6_9SPHN</name>
<dbReference type="Pfam" id="PF10502">
    <property type="entry name" value="Peptidase_S26"/>
    <property type="match status" value="1"/>
</dbReference>
<dbReference type="PROSITE" id="PS00760">
    <property type="entry name" value="SPASE_I_2"/>
    <property type="match status" value="1"/>
</dbReference>